<evidence type="ECO:0000313" key="2">
    <source>
        <dbReference type="Proteomes" id="UP000887013"/>
    </source>
</evidence>
<reference evidence="1" key="1">
    <citation type="submission" date="2020-08" db="EMBL/GenBank/DDBJ databases">
        <title>Multicomponent nature underlies the extraordinary mechanical properties of spider dragline silk.</title>
        <authorList>
            <person name="Kono N."/>
            <person name="Nakamura H."/>
            <person name="Mori M."/>
            <person name="Yoshida Y."/>
            <person name="Ohtoshi R."/>
            <person name="Malay A.D."/>
            <person name="Moran D.A.P."/>
            <person name="Tomita M."/>
            <person name="Numata K."/>
            <person name="Arakawa K."/>
        </authorList>
    </citation>
    <scope>NUCLEOTIDE SEQUENCE</scope>
</reference>
<sequence>MNCNFLASIDWMRYQDEWIPRCLVMVNTYSGKQLEVRPQPESLQCFSFRDVVRNLKWSPYSFNEEDGYGRSEIVWVLENEFEAYLAGPFCKEYLEKQEEQGWEVVIGATDLATFMYLDRLLPRVVEYVGTETQRAETVVHEMAQHYRWREDHEVHV</sequence>
<gene>
    <name evidence="1" type="ORF">NPIL_230091</name>
</gene>
<organism evidence="1 2">
    <name type="scientific">Nephila pilipes</name>
    <name type="common">Giant wood spider</name>
    <name type="synonym">Nephila maculata</name>
    <dbReference type="NCBI Taxonomy" id="299642"/>
    <lineage>
        <taxon>Eukaryota</taxon>
        <taxon>Metazoa</taxon>
        <taxon>Ecdysozoa</taxon>
        <taxon>Arthropoda</taxon>
        <taxon>Chelicerata</taxon>
        <taxon>Arachnida</taxon>
        <taxon>Araneae</taxon>
        <taxon>Araneomorphae</taxon>
        <taxon>Entelegynae</taxon>
        <taxon>Araneoidea</taxon>
        <taxon>Nephilidae</taxon>
        <taxon>Nephila</taxon>
    </lineage>
</organism>
<protein>
    <submittedName>
        <fullName evidence="1">Uncharacterized protein</fullName>
    </submittedName>
</protein>
<dbReference type="EMBL" id="BMAW01048631">
    <property type="protein sequence ID" value="GFS67064.1"/>
    <property type="molecule type" value="Genomic_DNA"/>
</dbReference>
<accession>A0A8X6JFU1</accession>
<dbReference type="OrthoDB" id="6453915at2759"/>
<dbReference type="AlphaFoldDB" id="A0A8X6JFU1"/>
<keyword evidence="2" id="KW-1185">Reference proteome</keyword>
<dbReference type="Proteomes" id="UP000887013">
    <property type="component" value="Unassembled WGS sequence"/>
</dbReference>
<name>A0A8X6JFU1_NEPPI</name>
<comment type="caution">
    <text evidence="1">The sequence shown here is derived from an EMBL/GenBank/DDBJ whole genome shotgun (WGS) entry which is preliminary data.</text>
</comment>
<proteinExistence type="predicted"/>
<evidence type="ECO:0000313" key="1">
    <source>
        <dbReference type="EMBL" id="GFS67064.1"/>
    </source>
</evidence>